<dbReference type="GO" id="GO:0005737">
    <property type="term" value="C:cytoplasm"/>
    <property type="evidence" value="ECO:0007669"/>
    <property type="project" value="GOC"/>
</dbReference>
<dbReference type="RefSeq" id="WP_158618626.1">
    <property type="nucleotide sequence ID" value="NZ_AP018449.1"/>
</dbReference>
<evidence type="ECO:0000313" key="2">
    <source>
        <dbReference type="EMBL" id="BBB90080.1"/>
    </source>
</evidence>
<evidence type="ECO:0000259" key="1">
    <source>
        <dbReference type="Pfam" id="PF05050"/>
    </source>
</evidence>
<dbReference type="PANTHER" id="PTHR34009:SF2">
    <property type="entry name" value="PROTEIN STAR"/>
    <property type="match status" value="1"/>
</dbReference>
<organism evidence="2 3">
    <name type="scientific">Methylomusa anaerophila</name>
    <dbReference type="NCBI Taxonomy" id="1930071"/>
    <lineage>
        <taxon>Bacteria</taxon>
        <taxon>Bacillati</taxon>
        <taxon>Bacillota</taxon>
        <taxon>Negativicutes</taxon>
        <taxon>Selenomonadales</taxon>
        <taxon>Sporomusaceae</taxon>
        <taxon>Methylomusa</taxon>
    </lineage>
</organism>
<evidence type="ECO:0000313" key="3">
    <source>
        <dbReference type="Proteomes" id="UP000276437"/>
    </source>
</evidence>
<dbReference type="Pfam" id="PF05050">
    <property type="entry name" value="Methyltransf_21"/>
    <property type="match status" value="1"/>
</dbReference>
<dbReference type="GO" id="GO:0006888">
    <property type="term" value="P:endoplasmic reticulum to Golgi vesicle-mediated transport"/>
    <property type="evidence" value="ECO:0007669"/>
    <property type="project" value="TreeGrafter"/>
</dbReference>
<dbReference type="InterPro" id="IPR006342">
    <property type="entry name" value="FkbM_mtfrase"/>
</dbReference>
<accession>A0A348AG82</accession>
<dbReference type="InterPro" id="IPR053202">
    <property type="entry name" value="EGF_Rcpt_Signaling_Reg"/>
</dbReference>
<reference evidence="2 3" key="1">
    <citation type="journal article" date="2018" name="Int. J. Syst. Evol. Microbiol.">
        <title>Methylomusa anaerophila gen. nov., sp. nov., an anaerobic methanol-utilizing bacterium isolated from a microbial fuel cell.</title>
        <authorList>
            <person name="Amano N."/>
            <person name="Yamamuro A."/>
            <person name="Miyahara M."/>
            <person name="Kouzuma A."/>
            <person name="Abe T."/>
            <person name="Watanabe K."/>
        </authorList>
    </citation>
    <scope>NUCLEOTIDE SEQUENCE [LARGE SCALE GENOMIC DNA]</scope>
    <source>
        <strain evidence="2 3">MMFC1</strain>
    </source>
</reference>
<dbReference type="GO" id="GO:0005886">
    <property type="term" value="C:plasma membrane"/>
    <property type="evidence" value="ECO:0007669"/>
    <property type="project" value="TreeGrafter"/>
</dbReference>
<dbReference type="InterPro" id="IPR029063">
    <property type="entry name" value="SAM-dependent_MTases_sf"/>
</dbReference>
<dbReference type="PANTHER" id="PTHR34009">
    <property type="entry name" value="PROTEIN STAR"/>
    <property type="match status" value="1"/>
</dbReference>
<dbReference type="OrthoDB" id="9795068at2"/>
<keyword evidence="3" id="KW-1185">Reference proteome</keyword>
<sequence length="216" mass="25042">MEYYSQIGQDRFMNETVFRGAEEGFFVDIGAHNGIDFSNSYFFEKYKRWNGICVEPLPNVYQELIKNRKCICLEGAISAKQGFQNFLQAQGYSEMLSGLLNELDPRHLKRIQLTQQYYGGSLQIIPVATYPLQLILDQYGITHVDLCSVDTEGTELTVLKTIDFSKVKIECLTVENNYQETHVQNYLQDKGFILLTKLEFDDIYIHRESKYLELQG</sequence>
<dbReference type="EMBL" id="AP018449">
    <property type="protein sequence ID" value="BBB90080.1"/>
    <property type="molecule type" value="Genomic_DNA"/>
</dbReference>
<dbReference type="SUPFAM" id="SSF53335">
    <property type="entry name" value="S-adenosyl-L-methionine-dependent methyltransferases"/>
    <property type="match status" value="1"/>
</dbReference>
<gene>
    <name evidence="2" type="ORF">MAMMFC1_00728</name>
</gene>
<dbReference type="Gene3D" id="3.40.50.150">
    <property type="entry name" value="Vaccinia Virus protein VP39"/>
    <property type="match status" value="1"/>
</dbReference>
<dbReference type="AlphaFoldDB" id="A0A348AG82"/>
<dbReference type="Proteomes" id="UP000276437">
    <property type="component" value="Chromosome"/>
</dbReference>
<name>A0A348AG82_9FIRM</name>
<protein>
    <recommendedName>
        <fullName evidence="1">Methyltransferase FkbM domain-containing protein</fullName>
    </recommendedName>
</protein>
<dbReference type="NCBIfam" id="TIGR01444">
    <property type="entry name" value="fkbM_fam"/>
    <property type="match status" value="1"/>
</dbReference>
<dbReference type="KEGG" id="mana:MAMMFC1_00728"/>
<dbReference type="GO" id="GO:0016197">
    <property type="term" value="P:endosomal transport"/>
    <property type="evidence" value="ECO:0007669"/>
    <property type="project" value="TreeGrafter"/>
</dbReference>
<feature type="domain" description="Methyltransferase FkbM" evidence="1">
    <location>
        <begin position="28"/>
        <end position="193"/>
    </location>
</feature>
<proteinExistence type="predicted"/>